<sequence>MTNITNFGGKIGNELIRISEQNGKQAVSARELYEFLGYDLKNWKRWYLKNIVENQFAVENEDYQTFVIERNGNETLDFALSIDLSKKISMMAKTVKGEEARDYFINCENNYKNSIQIFQNDPFIQLRMNQIQQQQQIVQLETKVQEIEAKTTTRPDYFSVMGYAILNKITVGLTLASTIGRKAAAICRKNNLPTDEVPDPRFGKVKLYPRNVLEDVFNQTVFA</sequence>
<protein>
    <recommendedName>
        <fullName evidence="1">AntA/AntB antirepressor domain-containing protein</fullName>
    </recommendedName>
</protein>
<organism evidence="2 3">
    <name type="scientific">Chryseobacterium indologenes</name>
    <name type="common">Flavobacterium indologenes</name>
    <dbReference type="NCBI Taxonomy" id="253"/>
    <lineage>
        <taxon>Bacteria</taxon>
        <taxon>Pseudomonadati</taxon>
        <taxon>Bacteroidota</taxon>
        <taxon>Flavobacteriia</taxon>
        <taxon>Flavobacteriales</taxon>
        <taxon>Weeksellaceae</taxon>
        <taxon>Chryseobacterium group</taxon>
        <taxon>Chryseobacterium</taxon>
    </lineage>
</organism>
<dbReference type="OrthoDB" id="9812611at2"/>
<dbReference type="PATRIC" id="fig|253.9.peg.4087"/>
<feature type="domain" description="AntA/AntB antirepressor" evidence="1">
    <location>
        <begin position="27"/>
        <end position="94"/>
    </location>
</feature>
<accession>A0A0N0IWB0</accession>
<dbReference type="Proteomes" id="UP000037953">
    <property type="component" value="Unassembled WGS sequence"/>
</dbReference>
<reference evidence="3" key="2">
    <citation type="submission" date="2015-09" db="EMBL/GenBank/DDBJ databases">
        <title>Draft genome sequence of a multidrug-resistant Chryseobacterium indologenes isolate from Malaysia.</title>
        <authorList>
            <person name="Yu C.Y."/>
            <person name="Ang G.Y."/>
            <person name="Chan K.-G."/>
        </authorList>
    </citation>
    <scope>NUCLEOTIDE SEQUENCE [LARGE SCALE GENOMIC DNA]</scope>
    <source>
        <strain evidence="3">CI_885</strain>
    </source>
</reference>
<reference evidence="2 3" key="1">
    <citation type="journal article" date="2015" name="Genom Data">
        <title>Draft genome sequence of a multidrug-resistant Chryseobacterium indologenes isolate from Malaysia.</title>
        <authorList>
            <person name="Yu C.Y."/>
            <person name="Ang G.Y."/>
            <person name="Cheng H.J."/>
            <person name="Cheong Y.M."/>
            <person name="Yin W.F."/>
            <person name="Chan K.G."/>
        </authorList>
    </citation>
    <scope>NUCLEOTIDE SEQUENCE [LARGE SCALE GENOMIC DNA]</scope>
    <source>
        <strain evidence="2 3">CI_885</strain>
    </source>
</reference>
<evidence type="ECO:0000259" key="1">
    <source>
        <dbReference type="Pfam" id="PF08346"/>
    </source>
</evidence>
<dbReference type="Pfam" id="PF08346">
    <property type="entry name" value="AntA"/>
    <property type="match status" value="1"/>
</dbReference>
<gene>
    <name evidence="2" type="ORF">AOB46_11295</name>
</gene>
<dbReference type="EMBL" id="LJOD01000006">
    <property type="protein sequence ID" value="KPE51243.1"/>
    <property type="molecule type" value="Genomic_DNA"/>
</dbReference>
<proteinExistence type="predicted"/>
<evidence type="ECO:0000313" key="2">
    <source>
        <dbReference type="EMBL" id="KPE51243.1"/>
    </source>
</evidence>
<dbReference type="AlphaFoldDB" id="A0A0N0IWB0"/>
<comment type="caution">
    <text evidence="2">The sequence shown here is derived from an EMBL/GenBank/DDBJ whole genome shotgun (WGS) entry which is preliminary data.</text>
</comment>
<dbReference type="InterPro" id="IPR013557">
    <property type="entry name" value="AntA/B_antirep"/>
</dbReference>
<dbReference type="RefSeq" id="WP_062699335.1">
    <property type="nucleotide sequence ID" value="NZ_LJOD01000006.1"/>
</dbReference>
<evidence type="ECO:0000313" key="3">
    <source>
        <dbReference type="Proteomes" id="UP000037953"/>
    </source>
</evidence>
<name>A0A0N0IWB0_CHRID</name>